<proteinExistence type="predicted"/>
<dbReference type="Gene3D" id="3.40.50.970">
    <property type="match status" value="1"/>
</dbReference>
<dbReference type="Pfam" id="PF17147">
    <property type="entry name" value="PFOR_II"/>
    <property type="match status" value="1"/>
</dbReference>
<feature type="domain" description="Pyruvate flavodoxin/ferredoxin oxidoreductase pyrimidine binding" evidence="2">
    <location>
        <begin position="15"/>
        <end position="186"/>
    </location>
</feature>
<dbReference type="InterPro" id="IPR029061">
    <property type="entry name" value="THDP-binding"/>
</dbReference>
<comment type="caution">
    <text evidence="4">The sequence shown here is derived from an EMBL/GenBank/DDBJ whole genome shotgun (WGS) entry which is preliminary data.</text>
</comment>
<feature type="domain" description="Pyruvate:ferredoxin oxidoreductase core" evidence="3">
    <location>
        <begin position="247"/>
        <end position="341"/>
    </location>
</feature>
<dbReference type="PANTHER" id="PTHR43088:SF1">
    <property type="entry name" value="SUBUNIT OF PYRUVATE:FLAVODOXIN OXIDOREDUCTASE"/>
    <property type="match status" value="1"/>
</dbReference>
<name>A0A3A4R2H6_9BACT</name>
<dbReference type="Pfam" id="PF01855">
    <property type="entry name" value="POR_N"/>
    <property type="match status" value="1"/>
</dbReference>
<dbReference type="NCBIfam" id="NF005507">
    <property type="entry name" value="PRK07119.1"/>
    <property type="match status" value="1"/>
</dbReference>
<evidence type="ECO:0000259" key="3">
    <source>
        <dbReference type="Pfam" id="PF17147"/>
    </source>
</evidence>
<organism evidence="4 5">
    <name type="scientific">Candidatus Auribacter fodinae</name>
    <dbReference type="NCBI Taxonomy" id="2093366"/>
    <lineage>
        <taxon>Bacteria</taxon>
        <taxon>Pseudomonadati</taxon>
        <taxon>Candidatus Auribacterota</taxon>
        <taxon>Candidatus Auribacteria</taxon>
        <taxon>Candidatus Auribacterales</taxon>
        <taxon>Candidatus Auribacteraceae</taxon>
        <taxon>Candidatus Auribacter</taxon>
    </lineage>
</organism>
<reference evidence="4 5" key="1">
    <citation type="journal article" date="2017" name="ISME J.">
        <title>Energy and carbon metabolisms in a deep terrestrial subsurface fluid microbial community.</title>
        <authorList>
            <person name="Momper L."/>
            <person name="Jungbluth S.P."/>
            <person name="Lee M.D."/>
            <person name="Amend J.P."/>
        </authorList>
    </citation>
    <scope>NUCLEOTIDE SEQUENCE [LARGE SCALE GENOMIC DNA]</scope>
    <source>
        <strain evidence="4">SURF_26</strain>
    </source>
</reference>
<dbReference type="GO" id="GO:0016491">
    <property type="term" value="F:oxidoreductase activity"/>
    <property type="evidence" value="ECO:0007669"/>
    <property type="project" value="UniProtKB-KW"/>
</dbReference>
<dbReference type="InterPro" id="IPR009014">
    <property type="entry name" value="Transketo_C/PFOR_II"/>
</dbReference>
<dbReference type="Proteomes" id="UP000266426">
    <property type="component" value="Unassembled WGS sequence"/>
</dbReference>
<keyword evidence="1" id="KW-0560">Oxidoreductase</keyword>
<accession>A0A3A4R2H6</accession>
<dbReference type="Gene3D" id="3.40.50.920">
    <property type="match status" value="1"/>
</dbReference>
<evidence type="ECO:0000313" key="5">
    <source>
        <dbReference type="Proteomes" id="UP000266426"/>
    </source>
</evidence>
<dbReference type="CDD" id="cd07034">
    <property type="entry name" value="TPP_PYR_PFOR_IOR-alpha_like"/>
    <property type="match status" value="1"/>
</dbReference>
<dbReference type="InterPro" id="IPR002880">
    <property type="entry name" value="Pyrv_Fd/Flavodoxin_OxRdtase_N"/>
</dbReference>
<dbReference type="PANTHER" id="PTHR43088">
    <property type="entry name" value="SUBUNIT OF PYRUVATE:FLAVODOXIN OXIDOREDUCTASE-RELATED"/>
    <property type="match status" value="1"/>
</dbReference>
<dbReference type="InterPro" id="IPR033412">
    <property type="entry name" value="PFOR_II"/>
</dbReference>
<evidence type="ECO:0000313" key="4">
    <source>
        <dbReference type="EMBL" id="RJP60304.1"/>
    </source>
</evidence>
<protein>
    <submittedName>
        <fullName evidence="4">3-methyl-2-oxobutanoate dehydrogenase subunit VorB</fullName>
    </submittedName>
</protein>
<dbReference type="EMBL" id="QZJZ01000031">
    <property type="protein sequence ID" value="RJP60304.1"/>
    <property type="molecule type" value="Genomic_DNA"/>
</dbReference>
<sequence>MSKKELLCGNEAISEAAIKAGCRYYYGYPITPQNEISAYMALHLPKVDGTFIQAESEIAAINMAAGTAATGKRVMTSSSGPGLSLKQEGLSFFAAAELPLVVVDAMRAGPGLGNITPSQADYFQATRGGGHGDYRQIVLAPASVSEAAELTRRAFYLADKYRIVAMLLLDGMLAQTREPVVINQDPLEDDFDKSWAVTGCKGRTPNVVKSLFLQERSLEEFIEKQLIKYSVIEETETEAELYHTADAEYILIAYGTPARMCRSVVDRYRAKGIKVGLLRPVTLWPYPSRMLRDTLRHAKHYLVVEWSAGQMFEDVRIALGYDRPIHLLSKLGGSLMDIEEIDNKLDELLINQGARI</sequence>
<dbReference type="SUPFAM" id="SSF52518">
    <property type="entry name" value="Thiamin diphosphate-binding fold (THDP-binding)"/>
    <property type="match status" value="1"/>
</dbReference>
<dbReference type="AlphaFoldDB" id="A0A3A4R2H6"/>
<evidence type="ECO:0000256" key="1">
    <source>
        <dbReference type="ARBA" id="ARBA00023002"/>
    </source>
</evidence>
<gene>
    <name evidence="4" type="primary">vorB</name>
    <name evidence="4" type="ORF">C4541_04470</name>
</gene>
<evidence type="ECO:0000259" key="2">
    <source>
        <dbReference type="Pfam" id="PF01855"/>
    </source>
</evidence>
<dbReference type="InterPro" id="IPR052368">
    <property type="entry name" value="2-oxoacid_oxidoreductase"/>
</dbReference>
<dbReference type="SUPFAM" id="SSF52922">
    <property type="entry name" value="TK C-terminal domain-like"/>
    <property type="match status" value="1"/>
</dbReference>